<gene>
    <name evidence="1" type="ORF">LTR37_011240</name>
</gene>
<dbReference type="EMBL" id="JAUTXU010000097">
    <property type="protein sequence ID" value="KAK3708910.1"/>
    <property type="molecule type" value="Genomic_DNA"/>
</dbReference>
<accession>A0ACC3N2P2</accession>
<comment type="caution">
    <text evidence="1">The sequence shown here is derived from an EMBL/GenBank/DDBJ whole genome shotgun (WGS) entry which is preliminary data.</text>
</comment>
<dbReference type="Proteomes" id="UP001281147">
    <property type="component" value="Unassembled WGS sequence"/>
</dbReference>
<organism evidence="1 2">
    <name type="scientific">Vermiconidia calcicola</name>
    <dbReference type="NCBI Taxonomy" id="1690605"/>
    <lineage>
        <taxon>Eukaryota</taxon>
        <taxon>Fungi</taxon>
        <taxon>Dikarya</taxon>
        <taxon>Ascomycota</taxon>
        <taxon>Pezizomycotina</taxon>
        <taxon>Dothideomycetes</taxon>
        <taxon>Dothideomycetidae</taxon>
        <taxon>Mycosphaerellales</taxon>
        <taxon>Extremaceae</taxon>
        <taxon>Vermiconidia</taxon>
    </lineage>
</organism>
<protein>
    <submittedName>
        <fullName evidence="1">Uncharacterized protein</fullName>
    </submittedName>
</protein>
<name>A0ACC3N2P2_9PEZI</name>
<keyword evidence="2" id="KW-1185">Reference proteome</keyword>
<evidence type="ECO:0000313" key="1">
    <source>
        <dbReference type="EMBL" id="KAK3708910.1"/>
    </source>
</evidence>
<sequence>MAPPPVFDLTSKMVSVHCRGSNETFSIHENLLKSHGFEEFGLMQPSRRANVGPAHVGLNYHHEGFKHFAHWMYERKLCDIADDEFEKPMRGLVAAHALGRKLECVEFCDRVIDAMIYRLQRKEAERVVSDGSFVEEWLEASPVNCPGRQLLLDWLVDGSHEEGDALMAKVDADLVDSNASFFTTLARQILVSQKKEDYLPLVNDIEVSTSFVCGFLERKAREDFPGLVVDDWMKDSCKYHLHTEVGQQCYKAAQEPAQDDR</sequence>
<proteinExistence type="predicted"/>
<reference evidence="1" key="1">
    <citation type="submission" date="2023-07" db="EMBL/GenBank/DDBJ databases">
        <title>Black Yeasts Isolated from many extreme environments.</title>
        <authorList>
            <person name="Coleine C."/>
            <person name="Stajich J.E."/>
            <person name="Selbmann L."/>
        </authorList>
    </citation>
    <scope>NUCLEOTIDE SEQUENCE</scope>
    <source>
        <strain evidence="1">CCFEE 5714</strain>
    </source>
</reference>
<evidence type="ECO:0000313" key="2">
    <source>
        <dbReference type="Proteomes" id="UP001281147"/>
    </source>
</evidence>